<dbReference type="Proteomes" id="UP001211065">
    <property type="component" value="Unassembled WGS sequence"/>
</dbReference>
<feature type="active site" evidence="8">
    <location>
        <position position="266"/>
    </location>
</feature>
<evidence type="ECO:0000256" key="10">
    <source>
        <dbReference type="RuleBase" id="RU000454"/>
    </source>
</evidence>
<dbReference type="PANTHER" id="PTHR47966">
    <property type="entry name" value="BETA-SITE APP-CLEAVING ENZYME, ISOFORM A-RELATED"/>
    <property type="match status" value="1"/>
</dbReference>
<protein>
    <recommendedName>
        <fullName evidence="3">rhizopuspepsin</fullName>
        <ecNumber evidence="3">3.4.23.21</ecNumber>
    </recommendedName>
</protein>
<dbReference type="InterPro" id="IPR034164">
    <property type="entry name" value="Pepsin-like_dom"/>
</dbReference>
<accession>A0AAD5U478</accession>
<evidence type="ECO:0000313" key="12">
    <source>
        <dbReference type="EMBL" id="KAJ3221259.1"/>
    </source>
</evidence>
<dbReference type="InterPro" id="IPR021109">
    <property type="entry name" value="Peptidase_aspartic_dom_sf"/>
</dbReference>
<evidence type="ECO:0000256" key="1">
    <source>
        <dbReference type="ARBA" id="ARBA00001130"/>
    </source>
</evidence>
<dbReference type="GO" id="GO:0004190">
    <property type="term" value="F:aspartic-type endopeptidase activity"/>
    <property type="evidence" value="ECO:0007669"/>
    <property type="project" value="UniProtKB-KW"/>
</dbReference>
<sequence length="374" mass="41200">MFTIQLSKLKKSHSGISNIKKGLTLGKKYKQHNKKFHLNSQRRRGNLLQKRQTDIPLQNGENLEYSAEVSIGTPPQTFHLVMDTGSANLWIASTDGLTSNNFISSQSTTFEEEDSKPWTIQYGSGNASGIFGADIISIGGLQIKSTIGLATQLSEGFFSSNDDVSGIFGLGFSSMAAGKVLPPFYELFDQGLITQNLFGCYLGNDVRSNIDNFGGEITFGGIDTSRFTGEVYYSPLSSENSWQINLQGINVNNNLIPLIATDVLFDTGTSLIALGTSDFNTINEIIEAKFDINNSVFKVDCKKIPELPNFAFIINGYQYTLTPNQYITILEGEICISGFADLGMESSFIILGDVFLMSHYTVFDFEWVSQILVE</sequence>
<dbReference type="FunFam" id="2.40.70.10:FF:000115">
    <property type="entry name" value="Lysosomal aspartic protease"/>
    <property type="match status" value="1"/>
</dbReference>
<organism evidence="12 13">
    <name type="scientific">Clydaea vesicula</name>
    <dbReference type="NCBI Taxonomy" id="447962"/>
    <lineage>
        <taxon>Eukaryota</taxon>
        <taxon>Fungi</taxon>
        <taxon>Fungi incertae sedis</taxon>
        <taxon>Chytridiomycota</taxon>
        <taxon>Chytridiomycota incertae sedis</taxon>
        <taxon>Chytridiomycetes</taxon>
        <taxon>Lobulomycetales</taxon>
        <taxon>Lobulomycetaceae</taxon>
        <taxon>Clydaea</taxon>
    </lineage>
</organism>
<keyword evidence="13" id="KW-1185">Reference proteome</keyword>
<comment type="catalytic activity">
    <reaction evidence="1">
        <text>Hydrolysis of proteins with broad specificity similar to that of pepsin A, preferring hydrophobic residues at P1 and P1'. Clots milk and activates trypsinogen. Does not cleave 4-Gln-|-His-5, but does cleave 10-His-|-Leu-11 and 12-Val-|-Glu-13 in B chain of insulin.</text>
        <dbReference type="EC" id="3.4.23.21"/>
    </reaction>
</comment>
<keyword evidence="5" id="KW-0732">Signal</keyword>
<comment type="caution">
    <text evidence="12">The sequence shown here is derived from an EMBL/GenBank/DDBJ whole genome shotgun (WGS) entry which is preliminary data.</text>
</comment>
<keyword evidence="9" id="KW-1015">Disulfide bond</keyword>
<dbReference type="InterPro" id="IPR001461">
    <property type="entry name" value="Aspartic_peptidase_A1"/>
</dbReference>
<dbReference type="SUPFAM" id="SSF50630">
    <property type="entry name" value="Acid proteases"/>
    <property type="match status" value="1"/>
</dbReference>
<feature type="domain" description="Peptidase A1" evidence="11">
    <location>
        <begin position="65"/>
        <end position="374"/>
    </location>
</feature>
<evidence type="ECO:0000256" key="9">
    <source>
        <dbReference type="PIRSR" id="PIRSR601461-2"/>
    </source>
</evidence>
<dbReference type="CDD" id="cd05471">
    <property type="entry name" value="pepsin_like"/>
    <property type="match status" value="1"/>
</dbReference>
<dbReference type="PANTHER" id="PTHR47966:SF51">
    <property type="entry name" value="BETA-SITE APP-CLEAVING ENZYME, ISOFORM A-RELATED"/>
    <property type="match status" value="1"/>
</dbReference>
<evidence type="ECO:0000256" key="4">
    <source>
        <dbReference type="ARBA" id="ARBA00022670"/>
    </source>
</evidence>
<comment type="similarity">
    <text evidence="2 10">Belongs to the peptidase A1 family.</text>
</comment>
<evidence type="ECO:0000256" key="8">
    <source>
        <dbReference type="PIRSR" id="PIRSR601461-1"/>
    </source>
</evidence>
<evidence type="ECO:0000259" key="11">
    <source>
        <dbReference type="PROSITE" id="PS51767"/>
    </source>
</evidence>
<evidence type="ECO:0000313" key="13">
    <source>
        <dbReference type="Proteomes" id="UP001211065"/>
    </source>
</evidence>
<reference evidence="12" key="1">
    <citation type="submission" date="2020-05" db="EMBL/GenBank/DDBJ databases">
        <title>Phylogenomic resolution of chytrid fungi.</title>
        <authorList>
            <person name="Stajich J.E."/>
            <person name="Amses K."/>
            <person name="Simmons R."/>
            <person name="Seto K."/>
            <person name="Myers J."/>
            <person name="Bonds A."/>
            <person name="Quandt C.A."/>
            <person name="Barry K."/>
            <person name="Liu P."/>
            <person name="Grigoriev I."/>
            <person name="Longcore J.E."/>
            <person name="James T.Y."/>
        </authorList>
    </citation>
    <scope>NUCLEOTIDE SEQUENCE</scope>
    <source>
        <strain evidence="12">JEL0476</strain>
    </source>
</reference>
<evidence type="ECO:0000256" key="3">
    <source>
        <dbReference type="ARBA" id="ARBA00013205"/>
    </source>
</evidence>
<dbReference type="InterPro" id="IPR001969">
    <property type="entry name" value="Aspartic_peptidase_AS"/>
</dbReference>
<dbReference type="EMBL" id="JADGJW010000241">
    <property type="protein sequence ID" value="KAJ3221259.1"/>
    <property type="molecule type" value="Genomic_DNA"/>
</dbReference>
<proteinExistence type="inferred from homology"/>
<dbReference type="PROSITE" id="PS51767">
    <property type="entry name" value="PEPTIDASE_A1"/>
    <property type="match status" value="1"/>
</dbReference>
<dbReference type="PRINTS" id="PR00792">
    <property type="entry name" value="PEPSIN"/>
</dbReference>
<feature type="active site" evidence="8">
    <location>
        <position position="83"/>
    </location>
</feature>
<keyword evidence="7 10" id="KW-0378">Hydrolase</keyword>
<evidence type="ECO:0000256" key="5">
    <source>
        <dbReference type="ARBA" id="ARBA00022729"/>
    </source>
</evidence>
<gene>
    <name evidence="12" type="primary">PGA5</name>
    <name evidence="12" type="ORF">HK099_003667</name>
</gene>
<keyword evidence="4 10" id="KW-0645">Protease</keyword>
<dbReference type="AlphaFoldDB" id="A0AAD5U478"/>
<evidence type="ECO:0000256" key="2">
    <source>
        <dbReference type="ARBA" id="ARBA00007447"/>
    </source>
</evidence>
<dbReference type="Gene3D" id="2.40.70.10">
    <property type="entry name" value="Acid Proteases"/>
    <property type="match status" value="2"/>
</dbReference>
<dbReference type="EC" id="3.4.23.21" evidence="3"/>
<feature type="disulfide bond" evidence="9">
    <location>
        <begin position="301"/>
        <end position="335"/>
    </location>
</feature>
<keyword evidence="6 10" id="KW-0064">Aspartyl protease</keyword>
<evidence type="ECO:0000256" key="7">
    <source>
        <dbReference type="ARBA" id="ARBA00022801"/>
    </source>
</evidence>
<dbReference type="Pfam" id="PF00026">
    <property type="entry name" value="Asp"/>
    <property type="match status" value="1"/>
</dbReference>
<dbReference type="GO" id="GO:0006508">
    <property type="term" value="P:proteolysis"/>
    <property type="evidence" value="ECO:0007669"/>
    <property type="project" value="UniProtKB-KW"/>
</dbReference>
<dbReference type="PROSITE" id="PS00141">
    <property type="entry name" value="ASP_PROTEASE"/>
    <property type="match status" value="1"/>
</dbReference>
<dbReference type="InterPro" id="IPR033121">
    <property type="entry name" value="PEPTIDASE_A1"/>
</dbReference>
<name>A0AAD5U478_9FUNG</name>
<evidence type="ECO:0000256" key="6">
    <source>
        <dbReference type="ARBA" id="ARBA00022750"/>
    </source>
</evidence>